<sequence>MFLLNNVLVFLHIIGAAIIIGLWIAHFRTPKVLPGQFHASLLMLVTGLLLVGIAEVTGSPNHIKIAVKILIALGIAIAAFIGQRKYKAGEPISTGLAHAVGGLAVINVAVATIWH</sequence>
<keyword evidence="1" id="KW-0812">Transmembrane</keyword>
<proteinExistence type="predicted"/>
<feature type="transmembrane region" description="Helical" evidence="1">
    <location>
        <begin position="94"/>
        <end position="114"/>
    </location>
</feature>
<gene>
    <name evidence="2" type="ORF">CRM92_03045</name>
</gene>
<feature type="transmembrane region" description="Helical" evidence="1">
    <location>
        <begin position="6"/>
        <end position="25"/>
    </location>
</feature>
<evidence type="ECO:0000313" key="2">
    <source>
        <dbReference type="EMBL" id="PEN17016.1"/>
    </source>
</evidence>
<keyword evidence="3" id="KW-1185">Reference proteome</keyword>
<comment type="caution">
    <text evidence="2">The sequence shown here is derived from an EMBL/GenBank/DDBJ whole genome shotgun (WGS) entry which is preliminary data.</text>
</comment>
<keyword evidence="1" id="KW-1133">Transmembrane helix</keyword>
<dbReference type="EMBL" id="PDEV01000001">
    <property type="protein sequence ID" value="PEN17016.1"/>
    <property type="molecule type" value="Genomic_DNA"/>
</dbReference>
<dbReference type="AlphaFoldDB" id="A0A2A8D7T9"/>
<reference evidence="2" key="1">
    <citation type="submission" date="2017-10" db="EMBL/GenBank/DDBJ databases">
        <title>Kefir isolates.</title>
        <authorList>
            <person name="Kim Y."/>
            <person name="Blasche S."/>
        </authorList>
    </citation>
    <scope>NUCLEOTIDE SEQUENCE [LARGE SCALE GENOMIC DNA]</scope>
    <source>
        <strain evidence="2">OG2-2</strain>
    </source>
</reference>
<feature type="transmembrane region" description="Helical" evidence="1">
    <location>
        <begin position="37"/>
        <end position="57"/>
    </location>
</feature>
<evidence type="ECO:0008006" key="4">
    <source>
        <dbReference type="Google" id="ProtNLM"/>
    </source>
</evidence>
<feature type="transmembrane region" description="Helical" evidence="1">
    <location>
        <begin position="63"/>
        <end position="82"/>
    </location>
</feature>
<dbReference type="Proteomes" id="UP000219947">
    <property type="component" value="Unassembled WGS sequence"/>
</dbReference>
<protein>
    <recommendedName>
        <fullName evidence="4">Integral membrane protein</fullName>
    </recommendedName>
</protein>
<keyword evidence="1" id="KW-0472">Membrane</keyword>
<organism evidence="2 3">
    <name type="scientific">Rothia dentocariosa</name>
    <dbReference type="NCBI Taxonomy" id="2047"/>
    <lineage>
        <taxon>Bacteria</taxon>
        <taxon>Bacillati</taxon>
        <taxon>Actinomycetota</taxon>
        <taxon>Actinomycetes</taxon>
        <taxon>Micrococcales</taxon>
        <taxon>Micrococcaceae</taxon>
        <taxon>Rothia</taxon>
    </lineage>
</organism>
<dbReference type="RefSeq" id="WP_070662051.1">
    <property type="nucleotide sequence ID" value="NZ_JAOVAJ010000011.1"/>
</dbReference>
<evidence type="ECO:0000313" key="3">
    <source>
        <dbReference type="Proteomes" id="UP000219947"/>
    </source>
</evidence>
<name>A0A2A8D7T9_9MICC</name>
<accession>A0A2A8D7T9</accession>
<evidence type="ECO:0000256" key="1">
    <source>
        <dbReference type="SAM" id="Phobius"/>
    </source>
</evidence>